<name>X0YZN6_9ZZZZ</name>
<accession>X0YZN6</accession>
<evidence type="ECO:0000313" key="1">
    <source>
        <dbReference type="EMBL" id="GAG53723.1"/>
    </source>
</evidence>
<protein>
    <submittedName>
        <fullName evidence="1">Uncharacterized protein</fullName>
    </submittedName>
</protein>
<sequence>MDKNTSKIDEIQQEINPFKKALLETNITFENVIKRFDLLEAERISVNDSLNLLESRYKRGRLPSRAAYLK</sequence>
<feature type="non-terminal residue" evidence="1">
    <location>
        <position position="70"/>
    </location>
</feature>
<gene>
    <name evidence="1" type="ORF">S01H4_18805</name>
</gene>
<comment type="caution">
    <text evidence="1">The sequence shown here is derived from an EMBL/GenBank/DDBJ whole genome shotgun (WGS) entry which is preliminary data.</text>
</comment>
<dbReference type="EMBL" id="BART01008349">
    <property type="protein sequence ID" value="GAG53723.1"/>
    <property type="molecule type" value="Genomic_DNA"/>
</dbReference>
<dbReference type="AlphaFoldDB" id="X0YZN6"/>
<organism evidence="1">
    <name type="scientific">marine sediment metagenome</name>
    <dbReference type="NCBI Taxonomy" id="412755"/>
    <lineage>
        <taxon>unclassified sequences</taxon>
        <taxon>metagenomes</taxon>
        <taxon>ecological metagenomes</taxon>
    </lineage>
</organism>
<reference evidence="1" key="1">
    <citation type="journal article" date="2014" name="Front. Microbiol.">
        <title>High frequency of phylogenetically diverse reductive dehalogenase-homologous genes in deep subseafloor sedimentary metagenomes.</title>
        <authorList>
            <person name="Kawai M."/>
            <person name="Futagami T."/>
            <person name="Toyoda A."/>
            <person name="Takaki Y."/>
            <person name="Nishi S."/>
            <person name="Hori S."/>
            <person name="Arai W."/>
            <person name="Tsubouchi T."/>
            <person name="Morono Y."/>
            <person name="Uchiyama I."/>
            <person name="Ito T."/>
            <person name="Fujiyama A."/>
            <person name="Inagaki F."/>
            <person name="Takami H."/>
        </authorList>
    </citation>
    <scope>NUCLEOTIDE SEQUENCE</scope>
    <source>
        <strain evidence="1">Expedition CK06-06</strain>
    </source>
</reference>
<proteinExistence type="predicted"/>